<dbReference type="OrthoDB" id="8912654at2"/>
<evidence type="ECO:0000313" key="2">
    <source>
        <dbReference type="EMBL" id="TQV70962.1"/>
    </source>
</evidence>
<dbReference type="EMBL" id="VIKR01000007">
    <property type="protein sequence ID" value="TQV70962.1"/>
    <property type="molecule type" value="Genomic_DNA"/>
</dbReference>
<comment type="caution">
    <text evidence="2">The sequence shown here is derived from an EMBL/GenBank/DDBJ whole genome shotgun (WGS) entry which is preliminary data.</text>
</comment>
<sequence length="222" mass="24776">MDAFLDLVTAYPTSVFTTINLIIVGIWLIMALGLLDIEIFDFDIDTDIDIDVDAPDADITGGTTFLSTLGLQGVPFFIVLTIIFFVSWLITYFSVKYLLFWNNFESLRYILGSGILVVSFLVSIPITARLIRPLRKLFTKLNHAGATATDMMGKQCKVRTSKVTPSFGEGECNNEGASLILKIRADEKYQLSKGDLVRIIDVDKEQSVFQVIPEDEFGINNI</sequence>
<keyword evidence="1" id="KW-1133">Transmembrane helix</keyword>
<feature type="transmembrane region" description="Helical" evidence="1">
    <location>
        <begin position="74"/>
        <end position="95"/>
    </location>
</feature>
<gene>
    <name evidence="2" type="ORF">FLL45_21790</name>
</gene>
<reference evidence="2 3" key="1">
    <citation type="submission" date="2019-06" db="EMBL/GenBank/DDBJ databases">
        <title>Draft genome of Aliikangiella marina GYP-15.</title>
        <authorList>
            <person name="Wang G."/>
        </authorList>
    </citation>
    <scope>NUCLEOTIDE SEQUENCE [LARGE SCALE GENOMIC DNA]</scope>
    <source>
        <strain evidence="2 3">GYP-15</strain>
    </source>
</reference>
<organism evidence="2 3">
    <name type="scientific">Aliikangiella marina</name>
    <dbReference type="NCBI Taxonomy" id="1712262"/>
    <lineage>
        <taxon>Bacteria</taxon>
        <taxon>Pseudomonadati</taxon>
        <taxon>Pseudomonadota</taxon>
        <taxon>Gammaproteobacteria</taxon>
        <taxon>Oceanospirillales</taxon>
        <taxon>Pleioneaceae</taxon>
        <taxon>Aliikangiella</taxon>
    </lineage>
</organism>
<keyword evidence="1" id="KW-0812">Transmembrane</keyword>
<name>A0A545T181_9GAMM</name>
<feature type="transmembrane region" description="Helical" evidence="1">
    <location>
        <begin position="107"/>
        <end position="131"/>
    </location>
</feature>
<evidence type="ECO:0000256" key="1">
    <source>
        <dbReference type="SAM" id="Phobius"/>
    </source>
</evidence>
<protein>
    <recommendedName>
        <fullName evidence="4">DUF1449 family protein</fullName>
    </recommendedName>
</protein>
<evidence type="ECO:0000313" key="3">
    <source>
        <dbReference type="Proteomes" id="UP000317839"/>
    </source>
</evidence>
<keyword evidence="1" id="KW-0472">Membrane</keyword>
<feature type="transmembrane region" description="Helical" evidence="1">
    <location>
        <begin position="15"/>
        <end position="35"/>
    </location>
</feature>
<evidence type="ECO:0008006" key="4">
    <source>
        <dbReference type="Google" id="ProtNLM"/>
    </source>
</evidence>
<dbReference type="RefSeq" id="WP_142944179.1">
    <property type="nucleotide sequence ID" value="NZ_VIKR01000007.1"/>
</dbReference>
<accession>A0A545T181</accession>
<proteinExistence type="predicted"/>
<dbReference type="AlphaFoldDB" id="A0A545T181"/>
<dbReference type="Proteomes" id="UP000317839">
    <property type="component" value="Unassembled WGS sequence"/>
</dbReference>
<keyword evidence="3" id="KW-1185">Reference proteome</keyword>